<evidence type="ECO:0000313" key="2">
    <source>
        <dbReference type="Proteomes" id="UP000179001"/>
    </source>
</evidence>
<comment type="caution">
    <text evidence="1">The sequence shown here is derived from an EMBL/GenBank/DDBJ whole genome shotgun (WGS) entry which is preliminary data.</text>
</comment>
<name>A0A1F5SYK4_9BACT</name>
<dbReference type="EMBL" id="MFGJ01000007">
    <property type="protein sequence ID" value="OGF31808.1"/>
    <property type="molecule type" value="Genomic_DNA"/>
</dbReference>
<dbReference type="STRING" id="1798002.A2478_04975"/>
<organism evidence="1 2">
    <name type="scientific">Candidatus Falkowbacteria bacterium RIFOXYC2_FULL_36_12</name>
    <dbReference type="NCBI Taxonomy" id="1798002"/>
    <lineage>
        <taxon>Bacteria</taxon>
        <taxon>Candidatus Falkowiibacteriota</taxon>
    </lineage>
</organism>
<gene>
    <name evidence="1" type="ORF">A2478_04975</name>
</gene>
<reference evidence="1 2" key="1">
    <citation type="journal article" date="2016" name="Nat. Commun.">
        <title>Thousands of microbial genomes shed light on interconnected biogeochemical processes in an aquifer system.</title>
        <authorList>
            <person name="Anantharaman K."/>
            <person name="Brown C.T."/>
            <person name="Hug L.A."/>
            <person name="Sharon I."/>
            <person name="Castelle C.J."/>
            <person name="Probst A.J."/>
            <person name="Thomas B.C."/>
            <person name="Singh A."/>
            <person name="Wilkins M.J."/>
            <person name="Karaoz U."/>
            <person name="Brodie E.L."/>
            <person name="Williams K.H."/>
            <person name="Hubbard S.S."/>
            <person name="Banfield J.F."/>
        </authorList>
    </citation>
    <scope>NUCLEOTIDE SEQUENCE [LARGE SCALE GENOMIC DNA]</scope>
</reference>
<protein>
    <submittedName>
        <fullName evidence="1">Uncharacterized protein</fullName>
    </submittedName>
</protein>
<proteinExistence type="predicted"/>
<dbReference type="Proteomes" id="UP000179001">
    <property type="component" value="Unassembled WGS sequence"/>
</dbReference>
<accession>A0A1F5SYK4</accession>
<sequence length="110" mass="13256">MPDLQKNDYIIIIQISNQKSTQNMANIAVRKGFKVYISTFVPLQIEPMKKILFLAEGMQTFCHQHRGKLTVESIWQYFRMLLRSQYRQPEYELYDVDNIYAVKFNADWWK</sequence>
<dbReference type="AlphaFoldDB" id="A0A1F5SYK4"/>
<evidence type="ECO:0000313" key="1">
    <source>
        <dbReference type="EMBL" id="OGF31808.1"/>
    </source>
</evidence>